<protein>
    <submittedName>
        <fullName evidence="2">Uncharacterized protein</fullName>
    </submittedName>
</protein>
<gene>
    <name evidence="2" type="ORF">ACFFGT_20420</name>
</gene>
<keyword evidence="1" id="KW-1133">Transmembrane helix</keyword>
<name>A0ABV6LAU2_9SPHI</name>
<dbReference type="EMBL" id="JBHLTS010000063">
    <property type="protein sequence ID" value="MFC0516583.1"/>
    <property type="molecule type" value="Genomic_DNA"/>
</dbReference>
<evidence type="ECO:0000313" key="3">
    <source>
        <dbReference type="Proteomes" id="UP001589828"/>
    </source>
</evidence>
<evidence type="ECO:0000256" key="1">
    <source>
        <dbReference type="SAM" id="Phobius"/>
    </source>
</evidence>
<feature type="transmembrane region" description="Helical" evidence="1">
    <location>
        <begin position="174"/>
        <end position="194"/>
    </location>
</feature>
<sequence length="218" mass="24919">MKPNRDTAYLTIATSIIAALIIILMQPMQNLFFKLPDNFRHLISFLPLLCFVWLIVFVISILKYTNEKPFIINTFIIYLIFCSLHGGISITMTFLHVSAQSLIMFYQVTAVIKLLVIIGLIVAAFALRPAQFRLPLRFFALGELFIMLFYIVIPPLLILTGVSNYRDYIRYSGLVNLIIPAAGVYIAVTVLNVIGKQQFEQRFQDIDKQYLPDDKTGM</sequence>
<evidence type="ECO:0000313" key="2">
    <source>
        <dbReference type="EMBL" id="MFC0516583.1"/>
    </source>
</evidence>
<feature type="transmembrane region" description="Helical" evidence="1">
    <location>
        <begin position="45"/>
        <end position="64"/>
    </location>
</feature>
<keyword evidence="1" id="KW-0472">Membrane</keyword>
<comment type="caution">
    <text evidence="2">The sequence shown here is derived from an EMBL/GenBank/DDBJ whole genome shotgun (WGS) entry which is preliminary data.</text>
</comment>
<organism evidence="2 3">
    <name type="scientific">Mucilaginibacter angelicae</name>
    <dbReference type="NCBI Taxonomy" id="869718"/>
    <lineage>
        <taxon>Bacteria</taxon>
        <taxon>Pseudomonadati</taxon>
        <taxon>Bacteroidota</taxon>
        <taxon>Sphingobacteriia</taxon>
        <taxon>Sphingobacteriales</taxon>
        <taxon>Sphingobacteriaceae</taxon>
        <taxon>Mucilaginibacter</taxon>
    </lineage>
</organism>
<reference evidence="2 3" key="1">
    <citation type="submission" date="2024-09" db="EMBL/GenBank/DDBJ databases">
        <authorList>
            <person name="Sun Q."/>
            <person name="Mori K."/>
        </authorList>
    </citation>
    <scope>NUCLEOTIDE SEQUENCE [LARGE SCALE GENOMIC DNA]</scope>
    <source>
        <strain evidence="2 3">NCAIM B.02415</strain>
    </source>
</reference>
<accession>A0ABV6LAU2</accession>
<keyword evidence="3" id="KW-1185">Reference proteome</keyword>
<feature type="transmembrane region" description="Helical" evidence="1">
    <location>
        <begin position="103"/>
        <end position="126"/>
    </location>
</feature>
<dbReference type="Proteomes" id="UP001589828">
    <property type="component" value="Unassembled WGS sequence"/>
</dbReference>
<proteinExistence type="predicted"/>
<dbReference type="RefSeq" id="WP_377024360.1">
    <property type="nucleotide sequence ID" value="NZ_JBHLTS010000063.1"/>
</dbReference>
<feature type="transmembrane region" description="Helical" evidence="1">
    <location>
        <begin position="138"/>
        <end position="162"/>
    </location>
</feature>
<feature type="transmembrane region" description="Helical" evidence="1">
    <location>
        <begin position="7"/>
        <end position="25"/>
    </location>
</feature>
<feature type="transmembrane region" description="Helical" evidence="1">
    <location>
        <begin position="76"/>
        <end position="97"/>
    </location>
</feature>
<keyword evidence="1" id="KW-0812">Transmembrane</keyword>